<feature type="transmembrane region" description="Helical" evidence="9">
    <location>
        <begin position="352"/>
        <end position="372"/>
    </location>
</feature>
<dbReference type="FunCoup" id="A0A7M7J8N9">
    <property type="interactions" value="2155"/>
</dbReference>
<evidence type="ECO:0000256" key="1">
    <source>
        <dbReference type="ARBA" id="ARBA00004653"/>
    </source>
</evidence>
<evidence type="ECO:0000256" key="8">
    <source>
        <dbReference type="ARBA" id="ARBA00044946"/>
    </source>
</evidence>
<evidence type="ECO:0000256" key="10">
    <source>
        <dbReference type="SAM" id="SignalP"/>
    </source>
</evidence>
<dbReference type="Pfam" id="PF21901">
    <property type="entry name" value="TMEM87A-B_GOLD"/>
    <property type="match status" value="1"/>
</dbReference>
<feature type="chain" id="PRO_5029796106" description="Transmembrane protein 87A" evidence="10">
    <location>
        <begin position="27"/>
        <end position="554"/>
    </location>
</feature>
<dbReference type="EnsemblMetazoa" id="XM_022792551">
    <property type="protein sequence ID" value="XP_022648286"/>
    <property type="gene ID" value="LOC111244939"/>
</dbReference>
<dbReference type="PANTHER" id="PTHR21229:SF1">
    <property type="entry name" value="GH17801P"/>
    <property type="match status" value="1"/>
</dbReference>
<feature type="transmembrane region" description="Helical" evidence="9">
    <location>
        <begin position="216"/>
        <end position="241"/>
    </location>
</feature>
<dbReference type="GO" id="GO:0000139">
    <property type="term" value="C:Golgi membrane"/>
    <property type="evidence" value="ECO:0007669"/>
    <property type="project" value="UniProtKB-SubCell"/>
</dbReference>
<dbReference type="RefSeq" id="XP_022648286.1">
    <property type="nucleotide sequence ID" value="XM_022792551.1"/>
</dbReference>
<keyword evidence="6 9" id="KW-0472">Membrane</keyword>
<reference evidence="13" key="1">
    <citation type="submission" date="2021-01" db="UniProtKB">
        <authorList>
            <consortium name="EnsemblMetazoa"/>
        </authorList>
    </citation>
    <scope>IDENTIFICATION</scope>
</reference>
<dbReference type="InterPro" id="IPR009637">
    <property type="entry name" value="GPR107/GPR108-like"/>
</dbReference>
<dbReference type="KEGG" id="vde:111244939"/>
<feature type="transmembrane region" description="Helical" evidence="9">
    <location>
        <begin position="393"/>
        <end position="416"/>
    </location>
</feature>
<feature type="transmembrane region" description="Helical" evidence="9">
    <location>
        <begin position="319"/>
        <end position="340"/>
    </location>
</feature>
<evidence type="ECO:0000256" key="2">
    <source>
        <dbReference type="ARBA" id="ARBA00022692"/>
    </source>
</evidence>
<dbReference type="PANTHER" id="PTHR21229">
    <property type="entry name" value="LUNG SEVEN TRANSMEMBRANE RECEPTOR"/>
    <property type="match status" value="1"/>
</dbReference>
<feature type="domain" description="TMEM87A/B GOLD" evidence="12">
    <location>
        <begin position="28"/>
        <end position="186"/>
    </location>
</feature>
<evidence type="ECO:0000256" key="7">
    <source>
        <dbReference type="ARBA" id="ARBA00023180"/>
    </source>
</evidence>
<keyword evidence="2 9" id="KW-0812">Transmembrane</keyword>
<accession>A0A7M7J8N9</accession>
<name>A0A7M7J8N9_VARDE</name>
<dbReference type="OrthoDB" id="19932at2759"/>
<comment type="subcellular location">
    <subcellularLocation>
        <location evidence="1">Golgi apparatus membrane</location>
        <topology evidence="1">Multi-pass membrane protein</topology>
    </subcellularLocation>
</comment>
<dbReference type="InterPro" id="IPR053937">
    <property type="entry name" value="GOST_TM"/>
</dbReference>
<evidence type="ECO:0000256" key="9">
    <source>
        <dbReference type="SAM" id="Phobius"/>
    </source>
</evidence>
<evidence type="ECO:0000259" key="12">
    <source>
        <dbReference type="Pfam" id="PF21901"/>
    </source>
</evidence>
<evidence type="ECO:0000256" key="5">
    <source>
        <dbReference type="ARBA" id="ARBA00023034"/>
    </source>
</evidence>
<feature type="domain" description="GOST seven transmembrane" evidence="11">
    <location>
        <begin position="215"/>
        <end position="459"/>
    </location>
</feature>
<feature type="transmembrane region" description="Helical" evidence="9">
    <location>
        <begin position="296"/>
        <end position="312"/>
    </location>
</feature>
<keyword evidence="5" id="KW-0333">Golgi apparatus</keyword>
<comment type="similarity">
    <text evidence="8">Belongs to the LU7TM family. TMEM87 subfamily.</text>
</comment>
<keyword evidence="4 9" id="KW-1133">Transmembrane helix</keyword>
<evidence type="ECO:0000313" key="14">
    <source>
        <dbReference type="Proteomes" id="UP000594260"/>
    </source>
</evidence>
<dbReference type="InParanoid" id="A0A7M7J8N9"/>
<keyword evidence="14" id="KW-1185">Reference proteome</keyword>
<protein>
    <recommendedName>
        <fullName evidence="15">Transmembrane protein 87A</fullName>
    </recommendedName>
</protein>
<evidence type="ECO:0000256" key="3">
    <source>
        <dbReference type="ARBA" id="ARBA00022729"/>
    </source>
</evidence>
<dbReference type="Pfam" id="PF06814">
    <property type="entry name" value="GOST_TM"/>
    <property type="match status" value="1"/>
</dbReference>
<organism evidence="13 14">
    <name type="scientific">Varroa destructor</name>
    <name type="common">Honeybee mite</name>
    <dbReference type="NCBI Taxonomy" id="109461"/>
    <lineage>
        <taxon>Eukaryota</taxon>
        <taxon>Metazoa</taxon>
        <taxon>Ecdysozoa</taxon>
        <taxon>Arthropoda</taxon>
        <taxon>Chelicerata</taxon>
        <taxon>Arachnida</taxon>
        <taxon>Acari</taxon>
        <taxon>Parasitiformes</taxon>
        <taxon>Mesostigmata</taxon>
        <taxon>Gamasina</taxon>
        <taxon>Dermanyssoidea</taxon>
        <taxon>Varroidae</taxon>
        <taxon>Varroa</taxon>
    </lineage>
</organism>
<dbReference type="InterPro" id="IPR054101">
    <property type="entry name" value="TMEM87A/B_GOLD"/>
</dbReference>
<dbReference type="Proteomes" id="UP000594260">
    <property type="component" value="Unplaced"/>
</dbReference>
<evidence type="ECO:0000259" key="11">
    <source>
        <dbReference type="Pfam" id="PF06814"/>
    </source>
</evidence>
<keyword evidence="3 10" id="KW-0732">Signal</keyword>
<dbReference type="AlphaFoldDB" id="A0A7M7J8N9"/>
<evidence type="ECO:0000256" key="6">
    <source>
        <dbReference type="ARBA" id="ARBA00023136"/>
    </source>
</evidence>
<dbReference type="GO" id="GO:0042147">
    <property type="term" value="P:retrograde transport, endosome to Golgi"/>
    <property type="evidence" value="ECO:0007669"/>
    <property type="project" value="TreeGrafter"/>
</dbReference>
<feature type="transmembrane region" description="Helical" evidence="9">
    <location>
        <begin position="436"/>
        <end position="453"/>
    </location>
</feature>
<feature type="transmembrane region" description="Helical" evidence="9">
    <location>
        <begin position="248"/>
        <end position="268"/>
    </location>
</feature>
<dbReference type="OMA" id="RTENCTP"/>
<evidence type="ECO:0008006" key="15">
    <source>
        <dbReference type="Google" id="ProtNLM"/>
    </source>
</evidence>
<dbReference type="GO" id="GO:0005829">
    <property type="term" value="C:cytosol"/>
    <property type="evidence" value="ECO:0007669"/>
    <property type="project" value="GOC"/>
</dbReference>
<dbReference type="GeneID" id="111244939"/>
<keyword evidence="7" id="KW-0325">Glycoprotein</keyword>
<sequence>MAAVSLGSSRCIIPLLVAFAVTSTFAFPDQGKWSFHGANVTKFLTVNHKSLYRGSTISVKISCQSHPSAKNETPKVQVSWKLYRTPCYQDYLEVEYLHQDELVILFDGTRQDISHRVYASPNETHDCLEHFQLKPQFIPEETISPAPTYLPQAKPVSLRSTEEEDTDFEGLTRVNRDGIYMLLIRFENATNTPFNLSVDVSMKGEHGYLSAVEWPYLPFFGTMCLVYTMYAIGWTFVCALAWKELLRIQFWIGGVIFLGLLEKATFYAEYESINNTGHSVRGAILFAELVSCLKRSLARLLVIIVSLGFGIIKPRLGDMLQRVLLVGGLYFILALGEGAIRELKPKTTPDRTLFSLSMCLALLDSAICYWIFTSLVQTTRTLTLRRNIIKLTLYRHFTNTLVFSVLASGVFLVWVVLNHRMSECISDWKELWFDDAYWQILFSIILLVIMVLWRPTNNNNRFAFTPLLDNPDDENDPNDTDTATLLDVSHVKQRQIGPGKNQPPAQQIEAPPNGSIEEDLKWIEAHVPTDAALGKLVDSEEEILTVQFERNKML</sequence>
<evidence type="ECO:0000313" key="13">
    <source>
        <dbReference type="EnsemblMetazoa" id="XP_022648286"/>
    </source>
</evidence>
<proteinExistence type="inferred from homology"/>
<evidence type="ECO:0000256" key="4">
    <source>
        <dbReference type="ARBA" id="ARBA00022989"/>
    </source>
</evidence>
<feature type="signal peptide" evidence="10">
    <location>
        <begin position="1"/>
        <end position="26"/>
    </location>
</feature>